<dbReference type="AlphaFoldDB" id="A0A179HCH4"/>
<evidence type="ECO:0000256" key="6">
    <source>
        <dbReference type="ARBA" id="ARBA00023002"/>
    </source>
</evidence>
<comment type="catalytic activity">
    <reaction evidence="15">
        <text>L-arabinitol + NAD(+) = L-xylulose + NADH + H(+)</text>
        <dbReference type="Rhea" id="RHEA:16381"/>
        <dbReference type="ChEBI" id="CHEBI:15378"/>
        <dbReference type="ChEBI" id="CHEBI:17399"/>
        <dbReference type="ChEBI" id="CHEBI:18403"/>
        <dbReference type="ChEBI" id="CHEBI:57540"/>
        <dbReference type="ChEBI" id="CHEBI:57945"/>
        <dbReference type="EC" id="1.1.1.12"/>
    </reaction>
</comment>
<dbReference type="GO" id="GO:0008270">
    <property type="term" value="F:zinc ion binding"/>
    <property type="evidence" value="ECO:0007669"/>
    <property type="project" value="InterPro"/>
</dbReference>
<dbReference type="Pfam" id="PF08240">
    <property type="entry name" value="ADH_N"/>
    <property type="match status" value="1"/>
</dbReference>
<dbReference type="InterPro" id="IPR013149">
    <property type="entry name" value="ADH-like_C"/>
</dbReference>
<dbReference type="InterPro" id="IPR045306">
    <property type="entry name" value="SDH-like"/>
</dbReference>
<dbReference type="InterPro" id="IPR002328">
    <property type="entry name" value="ADH_Zn_CS"/>
</dbReference>
<dbReference type="Gene3D" id="3.90.180.10">
    <property type="entry name" value="Medium-chain alcohol dehydrogenases, catalytic domain"/>
    <property type="match status" value="1"/>
</dbReference>
<dbReference type="EMBL" id="LSBH01000001">
    <property type="protein sequence ID" value="OAQ87985.1"/>
    <property type="molecule type" value="Genomic_DNA"/>
</dbReference>
<dbReference type="Gene3D" id="3.40.50.720">
    <property type="entry name" value="NAD(P)-binding Rossmann-like Domain"/>
    <property type="match status" value="1"/>
</dbReference>
<dbReference type="CDD" id="cd05285">
    <property type="entry name" value="sorbitol_DH"/>
    <property type="match status" value="1"/>
</dbReference>
<dbReference type="Pfam" id="PF00107">
    <property type="entry name" value="ADH_zinc_N"/>
    <property type="match status" value="1"/>
</dbReference>
<feature type="domain" description="Enoyl reductase (ER)" evidence="18">
    <location>
        <begin position="397"/>
        <end position="741"/>
    </location>
</feature>
<feature type="transmembrane region" description="Helical" evidence="17">
    <location>
        <begin position="338"/>
        <end position="362"/>
    </location>
</feature>
<reference evidence="19 20" key="1">
    <citation type="submission" date="2016-01" db="EMBL/GenBank/DDBJ databases">
        <title>Biosynthesis of antibiotic leucinostatins and their inhibition on Phytophthora in bio-control Purpureocillium lilacinum.</title>
        <authorList>
            <person name="Wang G."/>
            <person name="Liu Z."/>
            <person name="Lin R."/>
            <person name="Li E."/>
            <person name="Mao Z."/>
            <person name="Ling J."/>
            <person name="Yin W."/>
            <person name="Xie B."/>
        </authorList>
    </citation>
    <scope>NUCLEOTIDE SEQUENCE [LARGE SCALE GENOMIC DNA]</scope>
    <source>
        <strain evidence="19">PLBJ-1</strain>
    </source>
</reference>
<evidence type="ECO:0000256" key="1">
    <source>
        <dbReference type="ARBA" id="ARBA00001947"/>
    </source>
</evidence>
<dbReference type="EC" id="1.1.1.12" evidence="13"/>
<organism evidence="19 20">
    <name type="scientific">Purpureocillium lilacinum</name>
    <name type="common">Paecilomyces lilacinus</name>
    <dbReference type="NCBI Taxonomy" id="33203"/>
    <lineage>
        <taxon>Eukaryota</taxon>
        <taxon>Fungi</taxon>
        <taxon>Dikarya</taxon>
        <taxon>Ascomycota</taxon>
        <taxon>Pezizomycotina</taxon>
        <taxon>Sordariomycetes</taxon>
        <taxon>Hypocreomycetidae</taxon>
        <taxon>Hypocreales</taxon>
        <taxon>Ophiocordycipitaceae</taxon>
        <taxon>Purpureocillium</taxon>
    </lineage>
</organism>
<dbReference type="PROSITE" id="PS00059">
    <property type="entry name" value="ADH_ZINC"/>
    <property type="match status" value="1"/>
</dbReference>
<dbReference type="FunFam" id="3.40.50.720:FF:000068">
    <property type="entry name" value="Sorbitol dehydrogenase"/>
    <property type="match status" value="1"/>
</dbReference>
<dbReference type="InterPro" id="IPR013154">
    <property type="entry name" value="ADH-like_N"/>
</dbReference>
<keyword evidence="3 16" id="KW-0479">Metal-binding</keyword>
<dbReference type="GO" id="GO:0046526">
    <property type="term" value="F:D-xylulose reductase activity"/>
    <property type="evidence" value="ECO:0007669"/>
    <property type="project" value="UniProtKB-EC"/>
</dbReference>
<proteinExistence type="inferred from homology"/>
<accession>A0A179HCH4</accession>
<evidence type="ECO:0000256" key="9">
    <source>
        <dbReference type="ARBA" id="ARBA00025713"/>
    </source>
</evidence>
<dbReference type="InterPro" id="IPR020843">
    <property type="entry name" value="ER"/>
</dbReference>
<comment type="pathway">
    <text evidence="12">Carbohydrate degradation; L-arabinose degradation via L-arabinitol; D-xylulose 5-phosphate from L-arabinose (fungal route): step 2/5.</text>
</comment>
<evidence type="ECO:0000256" key="7">
    <source>
        <dbReference type="ARBA" id="ARBA00023027"/>
    </source>
</evidence>
<comment type="cofactor">
    <cofactor evidence="1 16">
        <name>Zn(2+)</name>
        <dbReference type="ChEBI" id="CHEBI:29105"/>
    </cofactor>
</comment>
<evidence type="ECO:0000256" key="15">
    <source>
        <dbReference type="ARBA" id="ARBA00049317"/>
    </source>
</evidence>
<keyword evidence="7" id="KW-0520">NAD</keyword>
<dbReference type="PANTHER" id="PTHR43161">
    <property type="entry name" value="SORBITOL DEHYDROGENASE"/>
    <property type="match status" value="1"/>
</dbReference>
<comment type="pathway">
    <text evidence="9">Carbohydrate degradation; L-arabinose degradation via L-arabinitol; D-xylulose 5-phosphate from L-arabinose (fungal route): step 4/5.</text>
</comment>
<comment type="function">
    <text evidence="8">Xylitol dehydrogenase which catalyzes the conversion of xylitol to D-xylulose. Xylose is a major component of hemicelluloses such as xylan. Most fungi utilize D-xylose via three enzymatic reactions, xylose reductase (XR), xylitol dehydrogenase (XDH), and xylulokinase, to form xylulose 5-phosphate, which enters pentose phosphate pathway.</text>
</comment>
<feature type="transmembrane region" description="Helical" evidence="17">
    <location>
        <begin position="58"/>
        <end position="85"/>
    </location>
</feature>
<evidence type="ECO:0000259" key="18">
    <source>
        <dbReference type="SMART" id="SM00829"/>
    </source>
</evidence>
<evidence type="ECO:0000313" key="19">
    <source>
        <dbReference type="EMBL" id="OAQ87985.1"/>
    </source>
</evidence>
<evidence type="ECO:0000256" key="16">
    <source>
        <dbReference type="RuleBase" id="RU361277"/>
    </source>
</evidence>
<dbReference type="SUPFAM" id="SSF50129">
    <property type="entry name" value="GroES-like"/>
    <property type="match status" value="1"/>
</dbReference>
<gene>
    <name evidence="19" type="ORF">VFPBJ_02026</name>
</gene>
<dbReference type="PANTHER" id="PTHR43161:SF9">
    <property type="entry name" value="SORBITOL DEHYDROGENASE"/>
    <property type="match status" value="1"/>
</dbReference>
<keyword evidence="6" id="KW-0560">Oxidoreductase</keyword>
<dbReference type="GO" id="GO:0006062">
    <property type="term" value="P:sorbitol catabolic process"/>
    <property type="evidence" value="ECO:0007669"/>
    <property type="project" value="TreeGrafter"/>
</dbReference>
<evidence type="ECO:0000256" key="5">
    <source>
        <dbReference type="ARBA" id="ARBA00022935"/>
    </source>
</evidence>
<evidence type="ECO:0000256" key="13">
    <source>
        <dbReference type="ARBA" id="ARBA00038954"/>
    </source>
</evidence>
<evidence type="ECO:0000256" key="3">
    <source>
        <dbReference type="ARBA" id="ARBA00022723"/>
    </source>
</evidence>
<feature type="transmembrane region" description="Helical" evidence="17">
    <location>
        <begin position="123"/>
        <end position="155"/>
    </location>
</feature>
<evidence type="ECO:0000313" key="20">
    <source>
        <dbReference type="Proteomes" id="UP000078240"/>
    </source>
</evidence>
<comment type="caution">
    <text evidence="19">The sequence shown here is derived from an EMBL/GenBank/DDBJ whole genome shotgun (WGS) entry which is preliminary data.</text>
</comment>
<keyword evidence="17" id="KW-0472">Membrane</keyword>
<dbReference type="GO" id="GO:0050019">
    <property type="term" value="F:L-arabinitol 4-dehydrogenase activity"/>
    <property type="evidence" value="ECO:0007669"/>
    <property type="project" value="UniProtKB-EC"/>
</dbReference>
<dbReference type="SUPFAM" id="SSF103473">
    <property type="entry name" value="MFS general substrate transporter"/>
    <property type="match status" value="1"/>
</dbReference>
<evidence type="ECO:0000256" key="8">
    <source>
        <dbReference type="ARBA" id="ARBA00024843"/>
    </source>
</evidence>
<dbReference type="GO" id="GO:0003939">
    <property type="term" value="F:L-iditol 2-dehydrogenase (NAD+) activity"/>
    <property type="evidence" value="ECO:0007669"/>
    <property type="project" value="TreeGrafter"/>
</dbReference>
<keyword evidence="5" id="KW-0054">Arabinose catabolism</keyword>
<dbReference type="Gene3D" id="1.20.1250.20">
    <property type="entry name" value="MFS general substrate transporter like domains"/>
    <property type="match status" value="1"/>
</dbReference>
<evidence type="ECO:0000256" key="4">
    <source>
        <dbReference type="ARBA" id="ARBA00022833"/>
    </source>
</evidence>
<keyword evidence="17" id="KW-1133">Transmembrane helix</keyword>
<dbReference type="SMART" id="SM00829">
    <property type="entry name" value="PKS_ER"/>
    <property type="match status" value="1"/>
</dbReference>
<feature type="transmembrane region" description="Helical" evidence="17">
    <location>
        <begin position="97"/>
        <end position="117"/>
    </location>
</feature>
<evidence type="ECO:0000256" key="12">
    <source>
        <dbReference type="ARBA" id="ARBA00037881"/>
    </source>
</evidence>
<evidence type="ECO:0000256" key="2">
    <source>
        <dbReference type="ARBA" id="ARBA00008072"/>
    </source>
</evidence>
<evidence type="ECO:0000256" key="11">
    <source>
        <dbReference type="ARBA" id="ARBA00030139"/>
    </source>
</evidence>
<keyword evidence="4 16" id="KW-0862">Zinc</keyword>
<dbReference type="InterPro" id="IPR011032">
    <property type="entry name" value="GroES-like_sf"/>
</dbReference>
<evidence type="ECO:0000256" key="17">
    <source>
        <dbReference type="SAM" id="Phobius"/>
    </source>
</evidence>
<dbReference type="InterPro" id="IPR036259">
    <property type="entry name" value="MFS_trans_sf"/>
</dbReference>
<feature type="transmembrane region" description="Helical" evidence="17">
    <location>
        <begin position="303"/>
        <end position="326"/>
    </location>
</feature>
<sequence length="749" mass="79594">MGPFTREPSVPQEVMEKIEKHSMEKTSQVQDNAVGVGEDIVISSSPTMAGVFSKKALIFGWASLLAVALMNYLDLVAVNTFQVYAMSEFNRLSIEGALTTAIGVATIVIQAPLAVTISHVSYFSVFAVATVVTTLGSVLQAAAPGLGVFLLGFVLNMMGGMGTRMIMFNTATSLSTPKYRGTAFGAVNVPSVASSLAGAQVAESALKNIGWRWGYGIWAVMYAGINAAAAYFYPFLMVCSDLSISNATYITLIVGVVCQLMGLVYGFIMARYKQMKWIYVSGLAIALLGRGLQYEFVDPRTQMAGLVVSQLVAGIGFGVGIQGLTIAQGSANPKDYPIIIAIFFISSNVGASVAGAIVGAVWTTVLTAKLHANLPVELKSQAQAILNSLPNPSFVLRAVKDVTFEDRPVPDLKDPNDVLVHVGQTGICGSDVHYWQRGRIGSYILNGPMVLGHESSGTVVQVGRDVSSLRPGDKVAMEPGVPCRRCDHCRSGTYHLCGQMVFAATPPYDGTLAKYYINAADFCYKVPDSMNLEEAAMVEPLSVAVAVAKTADLRAHQTVVVLGCGPIGVLCQAVAKSWGAKKVIGVDVVDSRLEVAKSYGVDGVFKPQRAANATVDPMQHAEDVAEELKASFGLGEGADVVLECSGAEPCVQMGIYVAKHGGTFVQAGMGKEVVSFPITTVCIRGLTIKGSIRYLVGCYPAAIDLISSGKIDVKKLVTNRFKFEDAEKAFELVKEGRSDVFKVLIEGVQ</sequence>
<keyword evidence="5" id="KW-0119">Carbohydrate metabolism</keyword>
<protein>
    <recommendedName>
        <fullName evidence="14">L-arabinitol 4-dehydrogenase</fullName>
        <ecNumber evidence="13">1.1.1.12</ecNumber>
        <ecNumber evidence="10">1.1.1.9</ecNumber>
    </recommendedName>
    <alternativeName>
        <fullName evidence="11">Xylitol dehydrogenase A</fullName>
    </alternativeName>
</protein>
<feature type="transmembrane region" description="Helical" evidence="17">
    <location>
        <begin position="215"/>
        <end position="236"/>
    </location>
</feature>
<dbReference type="Proteomes" id="UP000078240">
    <property type="component" value="Unassembled WGS sequence"/>
</dbReference>
<dbReference type="InterPro" id="IPR036291">
    <property type="entry name" value="NAD(P)-bd_dom_sf"/>
</dbReference>
<comment type="similarity">
    <text evidence="2 16">Belongs to the zinc-containing alcohol dehydrogenase family.</text>
</comment>
<dbReference type="GO" id="GO:0019568">
    <property type="term" value="P:arabinose catabolic process"/>
    <property type="evidence" value="ECO:0007669"/>
    <property type="project" value="UniProtKB-KW"/>
</dbReference>
<feature type="transmembrane region" description="Helical" evidence="17">
    <location>
        <begin position="248"/>
        <end position="270"/>
    </location>
</feature>
<dbReference type="SUPFAM" id="SSF51735">
    <property type="entry name" value="NAD(P)-binding Rossmann-fold domains"/>
    <property type="match status" value="1"/>
</dbReference>
<keyword evidence="17" id="KW-0812">Transmembrane</keyword>
<name>A0A179HCH4_PURLI</name>
<evidence type="ECO:0000256" key="10">
    <source>
        <dbReference type="ARBA" id="ARBA00026119"/>
    </source>
</evidence>
<evidence type="ECO:0000256" key="14">
    <source>
        <dbReference type="ARBA" id="ARBA00039783"/>
    </source>
</evidence>
<feature type="transmembrane region" description="Helical" evidence="17">
    <location>
        <begin position="277"/>
        <end position="297"/>
    </location>
</feature>
<dbReference type="EC" id="1.1.1.9" evidence="10"/>